<dbReference type="AlphaFoldDB" id="A0A1S2QK80"/>
<accession>A0A1S2QK80</accession>
<keyword evidence="3" id="KW-1185">Reference proteome</keyword>
<evidence type="ECO:0000313" key="2">
    <source>
        <dbReference type="EMBL" id="OIK06568.1"/>
    </source>
</evidence>
<dbReference type="InterPro" id="IPR012551">
    <property type="entry name" value="DUF1707_SHOCT-like"/>
</dbReference>
<dbReference type="PANTHER" id="PTHR40763:SF5">
    <property type="entry name" value="MEMBRANE PROTEIN"/>
    <property type="match status" value="1"/>
</dbReference>
<gene>
    <name evidence="2" type="ORF">BIV23_07780</name>
</gene>
<organism evidence="2 3">
    <name type="scientific">Streptomyces monashensis</name>
    <dbReference type="NCBI Taxonomy" id="1678012"/>
    <lineage>
        <taxon>Bacteria</taxon>
        <taxon>Bacillati</taxon>
        <taxon>Actinomycetota</taxon>
        <taxon>Actinomycetes</taxon>
        <taxon>Kitasatosporales</taxon>
        <taxon>Streptomycetaceae</taxon>
        <taxon>Streptomyces</taxon>
    </lineage>
</organism>
<evidence type="ECO:0000259" key="1">
    <source>
        <dbReference type="Pfam" id="PF08044"/>
    </source>
</evidence>
<evidence type="ECO:0000313" key="3">
    <source>
        <dbReference type="Proteomes" id="UP000179642"/>
    </source>
</evidence>
<dbReference type="PANTHER" id="PTHR40763">
    <property type="entry name" value="MEMBRANE PROTEIN-RELATED"/>
    <property type="match status" value="1"/>
</dbReference>
<feature type="domain" description="DUF1707" evidence="1">
    <location>
        <begin position="14"/>
        <end position="66"/>
    </location>
</feature>
<protein>
    <recommendedName>
        <fullName evidence="1">DUF1707 domain-containing protein</fullName>
    </recommendedName>
</protein>
<sequence>MTADMVDADVPDGLRASHADRDRVVEALAAAAGEGRLTHEELDERVAAALSARTLGQLAVLTADLPVQAGAAAVPAAAKDVVRIEQQYASATREGPWIVPRRLEIVCAWGNVTLDFSDAVLTHDTLDIDLDLCGGTLRLITRPGMVVDTDALAVGYSKTRVRPARGPEAPVVLRVGIGGRISMGKVDVRPPRRWFGK</sequence>
<comment type="caution">
    <text evidence="2">The sequence shown here is derived from an EMBL/GenBank/DDBJ whole genome shotgun (WGS) entry which is preliminary data.</text>
</comment>
<dbReference type="RefSeq" id="WP_071380009.1">
    <property type="nucleotide sequence ID" value="NZ_MLYO01000014.1"/>
</dbReference>
<dbReference type="Pfam" id="PF08044">
    <property type="entry name" value="DUF1707"/>
    <property type="match status" value="1"/>
</dbReference>
<name>A0A1S2QK80_9ACTN</name>
<dbReference type="OrthoDB" id="4772576at2"/>
<proteinExistence type="predicted"/>
<dbReference type="Proteomes" id="UP000179642">
    <property type="component" value="Unassembled WGS sequence"/>
</dbReference>
<dbReference type="EMBL" id="MLYO01000014">
    <property type="protein sequence ID" value="OIK06568.1"/>
    <property type="molecule type" value="Genomic_DNA"/>
</dbReference>
<reference evidence="2 3" key="1">
    <citation type="submission" date="2016-10" db="EMBL/GenBank/DDBJ databases">
        <title>Genome sequence of Streptomyces sp. MUSC 1.</title>
        <authorList>
            <person name="Lee L.-H."/>
            <person name="Ser H.-L."/>
            <person name="Law J.W.-F."/>
        </authorList>
    </citation>
    <scope>NUCLEOTIDE SEQUENCE [LARGE SCALE GENOMIC DNA]</scope>
    <source>
        <strain evidence="2 3">MUSC 1</strain>
    </source>
</reference>